<protein>
    <recommendedName>
        <fullName evidence="6">RNA polymerase sigma factor</fullName>
    </recommendedName>
</protein>
<dbReference type="CDD" id="cd06171">
    <property type="entry name" value="Sigma70_r4"/>
    <property type="match status" value="1"/>
</dbReference>
<dbReference type="STRING" id="204669.Acid345_0525"/>
<dbReference type="Gene3D" id="1.10.1740.10">
    <property type="match status" value="1"/>
</dbReference>
<dbReference type="GO" id="GO:0016987">
    <property type="term" value="F:sigma factor activity"/>
    <property type="evidence" value="ECO:0007669"/>
    <property type="project" value="UniProtKB-KW"/>
</dbReference>
<feature type="domain" description="RNA polymerase sigma-70 region 2" evidence="7">
    <location>
        <begin position="36"/>
        <end position="102"/>
    </location>
</feature>
<dbReference type="InterPro" id="IPR013249">
    <property type="entry name" value="RNA_pol_sigma70_r4_t2"/>
</dbReference>
<dbReference type="HOGENOM" id="CLU_047691_3_0_0"/>
<feature type="domain" description="RNA polymerase sigma factor 70 region 4 type 2" evidence="8">
    <location>
        <begin position="141"/>
        <end position="193"/>
    </location>
</feature>
<dbReference type="InterPro" id="IPR036388">
    <property type="entry name" value="WH-like_DNA-bd_sf"/>
</dbReference>
<dbReference type="EMBL" id="CP000360">
    <property type="protein sequence ID" value="ABF39530.1"/>
    <property type="molecule type" value="Genomic_DNA"/>
</dbReference>
<dbReference type="eggNOG" id="COG1595">
    <property type="taxonomic scope" value="Bacteria"/>
</dbReference>
<keyword evidence="10" id="KW-1185">Reference proteome</keyword>
<organism evidence="9 10">
    <name type="scientific">Koribacter versatilis (strain Ellin345)</name>
    <dbReference type="NCBI Taxonomy" id="204669"/>
    <lineage>
        <taxon>Bacteria</taxon>
        <taxon>Pseudomonadati</taxon>
        <taxon>Acidobacteriota</taxon>
        <taxon>Terriglobia</taxon>
        <taxon>Terriglobales</taxon>
        <taxon>Candidatus Korobacteraceae</taxon>
        <taxon>Candidatus Korobacter</taxon>
    </lineage>
</organism>
<dbReference type="NCBIfam" id="TIGR02937">
    <property type="entry name" value="sigma70-ECF"/>
    <property type="match status" value="1"/>
</dbReference>
<keyword evidence="5 6" id="KW-0804">Transcription</keyword>
<keyword evidence="2 6" id="KW-0805">Transcription regulation</keyword>
<dbReference type="SUPFAM" id="SSF88946">
    <property type="entry name" value="Sigma2 domain of RNA polymerase sigma factors"/>
    <property type="match status" value="1"/>
</dbReference>
<dbReference type="InterPro" id="IPR014284">
    <property type="entry name" value="RNA_pol_sigma-70_dom"/>
</dbReference>
<dbReference type="SUPFAM" id="SSF88659">
    <property type="entry name" value="Sigma3 and sigma4 domains of RNA polymerase sigma factors"/>
    <property type="match status" value="1"/>
</dbReference>
<dbReference type="EnsemblBacteria" id="ABF39530">
    <property type="protein sequence ID" value="ABF39530"/>
    <property type="gene ID" value="Acid345_0525"/>
</dbReference>
<evidence type="ECO:0000259" key="7">
    <source>
        <dbReference type="Pfam" id="PF04542"/>
    </source>
</evidence>
<evidence type="ECO:0000256" key="6">
    <source>
        <dbReference type="RuleBase" id="RU000716"/>
    </source>
</evidence>
<dbReference type="GO" id="GO:0006352">
    <property type="term" value="P:DNA-templated transcription initiation"/>
    <property type="evidence" value="ECO:0007669"/>
    <property type="project" value="InterPro"/>
</dbReference>
<reference evidence="9 10" key="1">
    <citation type="journal article" date="2009" name="Appl. Environ. Microbiol.">
        <title>Three genomes from the phylum Acidobacteria provide insight into the lifestyles of these microorganisms in soils.</title>
        <authorList>
            <person name="Ward N.L."/>
            <person name="Challacombe J.F."/>
            <person name="Janssen P.H."/>
            <person name="Henrissat B."/>
            <person name="Coutinho P.M."/>
            <person name="Wu M."/>
            <person name="Xie G."/>
            <person name="Haft D.H."/>
            <person name="Sait M."/>
            <person name="Badger J."/>
            <person name="Barabote R.D."/>
            <person name="Bradley B."/>
            <person name="Brettin T.S."/>
            <person name="Brinkac L.M."/>
            <person name="Bruce D."/>
            <person name="Creasy T."/>
            <person name="Daugherty S.C."/>
            <person name="Davidsen T.M."/>
            <person name="DeBoy R.T."/>
            <person name="Detter J.C."/>
            <person name="Dodson R.J."/>
            <person name="Durkin A.S."/>
            <person name="Ganapathy A."/>
            <person name="Gwinn-Giglio M."/>
            <person name="Han C.S."/>
            <person name="Khouri H."/>
            <person name="Kiss H."/>
            <person name="Kothari S.P."/>
            <person name="Madupu R."/>
            <person name="Nelson K.E."/>
            <person name="Nelson W.C."/>
            <person name="Paulsen I."/>
            <person name="Penn K."/>
            <person name="Ren Q."/>
            <person name="Rosovitz M.J."/>
            <person name="Selengut J.D."/>
            <person name="Shrivastava S."/>
            <person name="Sullivan S.A."/>
            <person name="Tapia R."/>
            <person name="Thompson L.S."/>
            <person name="Watkins K.L."/>
            <person name="Yang Q."/>
            <person name="Yu C."/>
            <person name="Zafar N."/>
            <person name="Zhou L."/>
            <person name="Kuske C.R."/>
        </authorList>
    </citation>
    <scope>NUCLEOTIDE SEQUENCE [LARGE SCALE GENOMIC DNA]</scope>
    <source>
        <strain evidence="9 10">Ellin345</strain>
    </source>
</reference>
<evidence type="ECO:0000313" key="9">
    <source>
        <dbReference type="EMBL" id="ABF39530.1"/>
    </source>
</evidence>
<dbReference type="Pfam" id="PF04542">
    <property type="entry name" value="Sigma70_r2"/>
    <property type="match status" value="1"/>
</dbReference>
<evidence type="ECO:0000256" key="3">
    <source>
        <dbReference type="ARBA" id="ARBA00023082"/>
    </source>
</evidence>
<dbReference type="PANTHER" id="PTHR43133">
    <property type="entry name" value="RNA POLYMERASE ECF-TYPE SIGMA FACTO"/>
    <property type="match status" value="1"/>
</dbReference>
<sequence length="222" mass="25335">MSQPLKSGEAADEIACRESAMIGRVLAGERELFHELIRPYEKSLYFSAFSLLRNAEEAEDVVQESLMKAYRALHSFRSESKFSTWLASIVLNEARGRLRHERVIPFTSIDESPDPDEDFTPAVIADWREVATETLERKEIREMIRRAIRELPNIYREVFVLRDVQELSIAESAKALGIAEGLVKVRLLRARLMMQKFLAPMLQTGRGGLFGFLRKGAGASWF</sequence>
<dbReference type="PANTHER" id="PTHR43133:SF51">
    <property type="entry name" value="RNA POLYMERASE SIGMA FACTOR"/>
    <property type="match status" value="1"/>
</dbReference>
<dbReference type="Proteomes" id="UP000002432">
    <property type="component" value="Chromosome"/>
</dbReference>
<comment type="similarity">
    <text evidence="1 6">Belongs to the sigma-70 factor family. ECF subfamily.</text>
</comment>
<evidence type="ECO:0000256" key="4">
    <source>
        <dbReference type="ARBA" id="ARBA00023125"/>
    </source>
</evidence>
<dbReference type="InterPro" id="IPR013324">
    <property type="entry name" value="RNA_pol_sigma_r3/r4-like"/>
</dbReference>
<dbReference type="InterPro" id="IPR039425">
    <property type="entry name" value="RNA_pol_sigma-70-like"/>
</dbReference>
<dbReference type="RefSeq" id="WP_011521332.1">
    <property type="nucleotide sequence ID" value="NC_008009.1"/>
</dbReference>
<dbReference type="InterPro" id="IPR000838">
    <property type="entry name" value="RNA_pol_sigma70_ECF_CS"/>
</dbReference>
<dbReference type="Pfam" id="PF08281">
    <property type="entry name" value="Sigma70_r4_2"/>
    <property type="match status" value="1"/>
</dbReference>
<dbReference type="Gene3D" id="1.10.10.10">
    <property type="entry name" value="Winged helix-like DNA-binding domain superfamily/Winged helix DNA-binding domain"/>
    <property type="match status" value="1"/>
</dbReference>
<evidence type="ECO:0000256" key="1">
    <source>
        <dbReference type="ARBA" id="ARBA00010641"/>
    </source>
</evidence>
<evidence type="ECO:0000313" key="10">
    <source>
        <dbReference type="Proteomes" id="UP000002432"/>
    </source>
</evidence>
<dbReference type="InterPro" id="IPR013325">
    <property type="entry name" value="RNA_pol_sigma_r2"/>
</dbReference>
<gene>
    <name evidence="9" type="ordered locus">Acid345_0525</name>
</gene>
<name>Q1IUC0_KORVE</name>
<proteinExistence type="inferred from homology"/>
<evidence type="ECO:0000256" key="2">
    <source>
        <dbReference type="ARBA" id="ARBA00023015"/>
    </source>
</evidence>
<keyword evidence="3 6" id="KW-0731">Sigma factor</keyword>
<evidence type="ECO:0000259" key="8">
    <source>
        <dbReference type="Pfam" id="PF08281"/>
    </source>
</evidence>
<evidence type="ECO:0000256" key="5">
    <source>
        <dbReference type="ARBA" id="ARBA00023163"/>
    </source>
</evidence>
<dbReference type="PROSITE" id="PS01063">
    <property type="entry name" value="SIGMA70_ECF"/>
    <property type="match status" value="1"/>
</dbReference>
<dbReference type="AlphaFoldDB" id="Q1IUC0"/>
<dbReference type="InterPro" id="IPR007627">
    <property type="entry name" value="RNA_pol_sigma70_r2"/>
</dbReference>
<dbReference type="KEGG" id="aba:Acid345_0525"/>
<dbReference type="GO" id="GO:0003677">
    <property type="term" value="F:DNA binding"/>
    <property type="evidence" value="ECO:0007669"/>
    <property type="project" value="UniProtKB-KW"/>
</dbReference>
<keyword evidence="4 6" id="KW-0238">DNA-binding</keyword>
<accession>Q1IUC0</accession>